<feature type="transmembrane region" description="Helical" evidence="6">
    <location>
        <begin position="172"/>
        <end position="193"/>
    </location>
</feature>
<keyword evidence="4 6" id="KW-1133">Transmembrane helix</keyword>
<protein>
    <submittedName>
        <fullName evidence="7">Unannotated protein</fullName>
    </submittedName>
</protein>
<evidence type="ECO:0000256" key="3">
    <source>
        <dbReference type="ARBA" id="ARBA00022692"/>
    </source>
</evidence>
<dbReference type="EMBL" id="CAEZYQ010000007">
    <property type="protein sequence ID" value="CAB4739218.1"/>
    <property type="molecule type" value="Genomic_DNA"/>
</dbReference>
<evidence type="ECO:0000256" key="2">
    <source>
        <dbReference type="ARBA" id="ARBA00022475"/>
    </source>
</evidence>
<evidence type="ECO:0000256" key="4">
    <source>
        <dbReference type="ARBA" id="ARBA00022989"/>
    </source>
</evidence>
<organism evidence="7">
    <name type="scientific">freshwater metagenome</name>
    <dbReference type="NCBI Taxonomy" id="449393"/>
    <lineage>
        <taxon>unclassified sequences</taxon>
        <taxon>metagenomes</taxon>
        <taxon>ecological metagenomes</taxon>
    </lineage>
</organism>
<reference evidence="7" key="1">
    <citation type="submission" date="2020-05" db="EMBL/GenBank/DDBJ databases">
        <authorList>
            <person name="Chiriac C."/>
            <person name="Salcher M."/>
            <person name="Ghai R."/>
            <person name="Kavagutti S V."/>
        </authorList>
    </citation>
    <scope>NUCLEOTIDE SEQUENCE</scope>
</reference>
<sequence>MLRDLQIPSLPFIGCAAYRRAVLTPVLVTALTGLAAGLTLIVAIGSQNAFVLRSGLARHHVGPVVAVCAISDAVLISAGVAGIGTIVTRAPVVLDVVRWGGVVFLTAYAALSFRRAWRGGEVLDGSAAPGGAAGPLSAALLTAVALTWLNPHVYLDTVLLLGSLANGSEDRWAFAVGAVVASLVWFTGLGYGARLASPLFARPRAWQVLDVLIGVTMLLIAVKLARG</sequence>
<accession>A0A6J6SWX7</accession>
<dbReference type="GO" id="GO:0005886">
    <property type="term" value="C:plasma membrane"/>
    <property type="evidence" value="ECO:0007669"/>
    <property type="project" value="UniProtKB-SubCell"/>
</dbReference>
<feature type="transmembrane region" description="Helical" evidence="6">
    <location>
        <begin position="64"/>
        <end position="87"/>
    </location>
</feature>
<dbReference type="PANTHER" id="PTHR30086">
    <property type="entry name" value="ARGININE EXPORTER PROTEIN ARGO"/>
    <property type="match status" value="1"/>
</dbReference>
<dbReference type="InterPro" id="IPR001123">
    <property type="entry name" value="LeuE-type"/>
</dbReference>
<comment type="subcellular location">
    <subcellularLocation>
        <location evidence="1">Cell membrane</location>
        <topology evidence="1">Multi-pass membrane protein</topology>
    </subcellularLocation>
</comment>
<name>A0A6J6SWX7_9ZZZZ</name>
<feature type="transmembrane region" description="Helical" evidence="6">
    <location>
        <begin position="99"/>
        <end position="117"/>
    </location>
</feature>
<evidence type="ECO:0000256" key="5">
    <source>
        <dbReference type="ARBA" id="ARBA00023136"/>
    </source>
</evidence>
<dbReference type="Pfam" id="PF01810">
    <property type="entry name" value="LysE"/>
    <property type="match status" value="1"/>
</dbReference>
<proteinExistence type="predicted"/>
<feature type="transmembrane region" description="Helical" evidence="6">
    <location>
        <begin position="205"/>
        <end position="225"/>
    </location>
</feature>
<evidence type="ECO:0000313" key="7">
    <source>
        <dbReference type="EMBL" id="CAB4739218.1"/>
    </source>
</evidence>
<feature type="transmembrane region" description="Helical" evidence="6">
    <location>
        <begin position="137"/>
        <end position="160"/>
    </location>
</feature>
<keyword evidence="2" id="KW-1003">Cell membrane</keyword>
<gene>
    <name evidence="7" type="ORF">UFOPK2761_01135</name>
</gene>
<dbReference type="PANTHER" id="PTHR30086:SF20">
    <property type="entry name" value="ARGININE EXPORTER PROTEIN ARGO-RELATED"/>
    <property type="match status" value="1"/>
</dbReference>
<dbReference type="AlphaFoldDB" id="A0A6J6SWX7"/>
<keyword evidence="5 6" id="KW-0472">Membrane</keyword>
<evidence type="ECO:0000256" key="6">
    <source>
        <dbReference type="SAM" id="Phobius"/>
    </source>
</evidence>
<feature type="transmembrane region" description="Helical" evidence="6">
    <location>
        <begin position="21"/>
        <end position="44"/>
    </location>
</feature>
<keyword evidence="3 6" id="KW-0812">Transmembrane</keyword>
<evidence type="ECO:0000256" key="1">
    <source>
        <dbReference type="ARBA" id="ARBA00004651"/>
    </source>
</evidence>
<dbReference type="GO" id="GO:0015171">
    <property type="term" value="F:amino acid transmembrane transporter activity"/>
    <property type="evidence" value="ECO:0007669"/>
    <property type="project" value="TreeGrafter"/>
</dbReference>